<feature type="chain" id="PRO_5019174725" evidence="8">
    <location>
        <begin position="23"/>
        <end position="206"/>
    </location>
</feature>
<gene>
    <name evidence="10" type="ORF">NCTC11466_03966</name>
</gene>
<proteinExistence type="predicted"/>
<feature type="coiled-coil region" evidence="6">
    <location>
        <begin position="127"/>
        <end position="161"/>
    </location>
</feature>
<feature type="domain" description="SH3b" evidence="9">
    <location>
        <begin position="23"/>
        <end position="89"/>
    </location>
</feature>
<dbReference type="GO" id="GO:0016020">
    <property type="term" value="C:membrane"/>
    <property type="evidence" value="ECO:0007669"/>
    <property type="project" value="UniProtKB-SubCell"/>
</dbReference>
<evidence type="ECO:0000259" key="9">
    <source>
        <dbReference type="PROSITE" id="PS51781"/>
    </source>
</evidence>
<dbReference type="Pfam" id="PF08239">
    <property type="entry name" value="SH3_3"/>
    <property type="match status" value="1"/>
</dbReference>
<dbReference type="PROSITE" id="PS51781">
    <property type="entry name" value="SH3B"/>
    <property type="match status" value="1"/>
</dbReference>
<comment type="subcellular location">
    <subcellularLocation>
        <location evidence="1">Membrane</location>
        <topology evidence="1">Single-pass membrane protein</topology>
    </subcellularLocation>
</comment>
<keyword evidence="3 8" id="KW-0732">Signal</keyword>
<evidence type="ECO:0000313" key="11">
    <source>
        <dbReference type="Proteomes" id="UP000274122"/>
    </source>
</evidence>
<dbReference type="EMBL" id="LR134201">
    <property type="protein sequence ID" value="VEC01040.1"/>
    <property type="molecule type" value="Genomic_DNA"/>
</dbReference>
<evidence type="ECO:0000256" key="4">
    <source>
        <dbReference type="ARBA" id="ARBA00022989"/>
    </source>
</evidence>
<dbReference type="AlphaFoldDB" id="A0A447V723"/>
<feature type="transmembrane region" description="Helical" evidence="7">
    <location>
        <begin position="173"/>
        <end position="195"/>
    </location>
</feature>
<dbReference type="Proteomes" id="UP000274122">
    <property type="component" value="Chromosome"/>
</dbReference>
<evidence type="ECO:0000313" key="10">
    <source>
        <dbReference type="EMBL" id="VEC01040.1"/>
    </source>
</evidence>
<keyword evidence="5 7" id="KW-0472">Membrane</keyword>
<evidence type="ECO:0000256" key="1">
    <source>
        <dbReference type="ARBA" id="ARBA00004167"/>
    </source>
</evidence>
<dbReference type="PIRSF" id="PIRSF006158">
    <property type="entry name" value="UCP006158_SH3"/>
    <property type="match status" value="1"/>
</dbReference>
<dbReference type="OrthoDB" id="9790951at2"/>
<dbReference type="InterPro" id="IPR003646">
    <property type="entry name" value="SH3-like_bac-type"/>
</dbReference>
<evidence type="ECO:0000256" key="3">
    <source>
        <dbReference type="ARBA" id="ARBA00022729"/>
    </source>
</evidence>
<evidence type="ECO:0000256" key="2">
    <source>
        <dbReference type="ARBA" id="ARBA00022692"/>
    </source>
</evidence>
<sequence length="206" mass="23235">MQKLRLICLTLLSLSVSVVAHAEEKRYVSDELNTWVRSGPGDNYRLVGTVNAGEEVTLLQSNEETKYGQVRDSNGRTSWIPLAQLSTSPSLRTRVPDLENQVKTLTDKLNNIDTTWNQRTAEMQQKVAQSDTVINGLKDENQQLKNQLIVAQKKVNAANVQLDDKQRAIIMQWFMYGGGVAGFGLLIGLLLPHMIPSRKKKDRWMN</sequence>
<feature type="signal peptide" evidence="8">
    <location>
        <begin position="1"/>
        <end position="22"/>
    </location>
</feature>
<keyword evidence="2 7" id="KW-0812">Transmembrane</keyword>
<evidence type="ECO:0000256" key="8">
    <source>
        <dbReference type="SAM" id="SignalP"/>
    </source>
</evidence>
<dbReference type="InterPro" id="IPR016476">
    <property type="entry name" value="SH3_dom_pro"/>
</dbReference>
<dbReference type="Gene3D" id="1.20.1170.10">
    <property type="match status" value="1"/>
</dbReference>
<keyword evidence="11" id="KW-1185">Reference proteome</keyword>
<name>A0A447V723_9ENTR</name>
<evidence type="ECO:0000256" key="5">
    <source>
        <dbReference type="ARBA" id="ARBA00023136"/>
    </source>
</evidence>
<dbReference type="Gene3D" id="2.30.30.40">
    <property type="entry name" value="SH3 Domains"/>
    <property type="match status" value="1"/>
</dbReference>
<organism evidence="10 11">
    <name type="scientific">Cedecea lapagei</name>
    <dbReference type="NCBI Taxonomy" id="158823"/>
    <lineage>
        <taxon>Bacteria</taxon>
        <taxon>Pseudomonadati</taxon>
        <taxon>Pseudomonadota</taxon>
        <taxon>Gammaproteobacteria</taxon>
        <taxon>Enterobacterales</taxon>
        <taxon>Enterobacteriaceae</taxon>
        <taxon>Cedecea</taxon>
    </lineage>
</organism>
<reference evidence="10 11" key="1">
    <citation type="submission" date="2018-12" db="EMBL/GenBank/DDBJ databases">
        <authorList>
            <consortium name="Pathogen Informatics"/>
        </authorList>
    </citation>
    <scope>NUCLEOTIDE SEQUENCE [LARGE SCALE GENOMIC DNA]</scope>
    <source>
        <strain evidence="10 11">NCTC11466</strain>
    </source>
</reference>
<protein>
    <submittedName>
        <fullName evidence="10">SH3 domain-containing protein</fullName>
    </submittedName>
</protein>
<evidence type="ECO:0000256" key="6">
    <source>
        <dbReference type="SAM" id="Coils"/>
    </source>
</evidence>
<accession>A0A447V723</accession>
<dbReference type="SMART" id="SM00287">
    <property type="entry name" value="SH3b"/>
    <property type="match status" value="1"/>
</dbReference>
<dbReference type="RefSeq" id="WP_126357664.1">
    <property type="nucleotide sequence ID" value="NZ_LR134201.1"/>
</dbReference>
<evidence type="ECO:0000256" key="7">
    <source>
        <dbReference type="SAM" id="Phobius"/>
    </source>
</evidence>
<dbReference type="KEGG" id="clap:NCTC11466_03966"/>
<dbReference type="NCBIfam" id="TIGR04211">
    <property type="entry name" value="SH3_and_anchor"/>
    <property type="match status" value="1"/>
</dbReference>
<keyword evidence="6" id="KW-0175">Coiled coil</keyword>
<keyword evidence="4 7" id="KW-1133">Transmembrane helix</keyword>